<keyword evidence="2" id="KW-1185">Reference proteome</keyword>
<protein>
    <recommendedName>
        <fullName evidence="3">HEAT repeat-containing protein</fullName>
    </recommendedName>
</protein>
<evidence type="ECO:0008006" key="3">
    <source>
        <dbReference type="Google" id="ProtNLM"/>
    </source>
</evidence>
<dbReference type="Gene3D" id="1.25.10.10">
    <property type="entry name" value="Leucine-rich Repeat Variant"/>
    <property type="match status" value="1"/>
</dbReference>
<dbReference type="AlphaFoldDB" id="A0A1I3QMB6"/>
<sequence length="173" mass="19238">MTIEQIFRDKSIKAKAKVSTIGKWLLNGELPLEELLLYAEKQNATDKATCIEAIEYATKKTPAIADENLLTFVTAALKDDEPRVKWESAKVIGNIAPLFQATLDRSITNLMSNTVNTGTVVRWATAYALGEILKLKTDTNQSLLPKIEALSEKEEDNGVKKKYLDALKKAKKL</sequence>
<organism evidence="1 2">
    <name type="scientific">Parapedobacter indicus</name>
    <dbReference type="NCBI Taxonomy" id="1477437"/>
    <lineage>
        <taxon>Bacteria</taxon>
        <taxon>Pseudomonadati</taxon>
        <taxon>Bacteroidota</taxon>
        <taxon>Sphingobacteriia</taxon>
        <taxon>Sphingobacteriales</taxon>
        <taxon>Sphingobacteriaceae</taxon>
        <taxon>Parapedobacter</taxon>
    </lineage>
</organism>
<gene>
    <name evidence="1" type="ORF">SAMN05444682_10957</name>
</gene>
<dbReference type="SUPFAM" id="SSF48371">
    <property type="entry name" value="ARM repeat"/>
    <property type="match status" value="1"/>
</dbReference>
<accession>A0A1I3QMB6</accession>
<dbReference type="RefSeq" id="WP_090628982.1">
    <property type="nucleotide sequence ID" value="NZ_FOQO01000009.1"/>
</dbReference>
<name>A0A1I3QMB6_9SPHI</name>
<dbReference type="Proteomes" id="UP000198670">
    <property type="component" value="Unassembled WGS sequence"/>
</dbReference>
<dbReference type="OrthoDB" id="2083221at2"/>
<reference evidence="1 2" key="1">
    <citation type="submission" date="2016-10" db="EMBL/GenBank/DDBJ databases">
        <authorList>
            <person name="de Groot N.N."/>
        </authorList>
    </citation>
    <scope>NUCLEOTIDE SEQUENCE [LARGE SCALE GENOMIC DNA]</scope>
    <source>
        <strain evidence="1 2">RK1</strain>
    </source>
</reference>
<dbReference type="InterPro" id="IPR016024">
    <property type="entry name" value="ARM-type_fold"/>
</dbReference>
<evidence type="ECO:0000313" key="1">
    <source>
        <dbReference type="EMBL" id="SFJ35364.1"/>
    </source>
</evidence>
<dbReference type="EMBL" id="FOQO01000009">
    <property type="protein sequence ID" value="SFJ35364.1"/>
    <property type="molecule type" value="Genomic_DNA"/>
</dbReference>
<proteinExistence type="predicted"/>
<evidence type="ECO:0000313" key="2">
    <source>
        <dbReference type="Proteomes" id="UP000198670"/>
    </source>
</evidence>
<dbReference type="InterPro" id="IPR011989">
    <property type="entry name" value="ARM-like"/>
</dbReference>